<dbReference type="Pfam" id="PF00072">
    <property type="entry name" value="Response_reg"/>
    <property type="match status" value="1"/>
</dbReference>
<dbReference type="FunFam" id="1.10.10.10:FF:000005">
    <property type="entry name" value="Two-component system response regulator"/>
    <property type="match status" value="1"/>
</dbReference>
<dbReference type="Gene3D" id="6.10.250.690">
    <property type="match status" value="1"/>
</dbReference>
<accession>A0A0R2C7T6</accession>
<dbReference type="InterPro" id="IPR001867">
    <property type="entry name" value="OmpR/PhoB-type_DNA-bd"/>
</dbReference>
<keyword evidence="3" id="KW-0805">Transcription regulation</keyword>
<dbReference type="SMART" id="SM00448">
    <property type="entry name" value="REC"/>
    <property type="match status" value="1"/>
</dbReference>
<keyword evidence="11" id="KW-1185">Reference proteome</keyword>
<evidence type="ECO:0000256" key="2">
    <source>
        <dbReference type="ARBA" id="ARBA00023012"/>
    </source>
</evidence>
<dbReference type="GO" id="GO:0000976">
    <property type="term" value="F:transcription cis-regulatory region binding"/>
    <property type="evidence" value="ECO:0007669"/>
    <property type="project" value="TreeGrafter"/>
</dbReference>
<gene>
    <name evidence="10" type="ORF">FD21_GL002186</name>
</gene>
<feature type="domain" description="OmpR/PhoB-type" evidence="9">
    <location>
        <begin position="141"/>
        <end position="240"/>
    </location>
</feature>
<keyword evidence="4 7" id="KW-0238">DNA-binding</keyword>
<dbReference type="InterPro" id="IPR011006">
    <property type="entry name" value="CheY-like_superfamily"/>
</dbReference>
<proteinExistence type="predicted"/>
<evidence type="ECO:0000256" key="3">
    <source>
        <dbReference type="ARBA" id="ARBA00023015"/>
    </source>
</evidence>
<dbReference type="STRING" id="1133569.FD21_GL002186"/>
<evidence type="ECO:0000256" key="4">
    <source>
        <dbReference type="ARBA" id="ARBA00023125"/>
    </source>
</evidence>
<feature type="modified residue" description="4-aspartylphosphate" evidence="6">
    <location>
        <position position="67"/>
    </location>
</feature>
<dbReference type="InterPro" id="IPR039420">
    <property type="entry name" value="WalR-like"/>
</dbReference>
<dbReference type="InterPro" id="IPR016032">
    <property type="entry name" value="Sig_transdc_resp-reg_C-effctor"/>
</dbReference>
<dbReference type="PROSITE" id="PS51755">
    <property type="entry name" value="OMPR_PHOB"/>
    <property type="match status" value="1"/>
</dbReference>
<dbReference type="PATRIC" id="fig|1133569.4.peg.2353"/>
<dbReference type="FunFam" id="3.40.50.2300:FF:000001">
    <property type="entry name" value="DNA-binding response regulator PhoB"/>
    <property type="match status" value="1"/>
</dbReference>
<evidence type="ECO:0000259" key="8">
    <source>
        <dbReference type="PROSITE" id="PS50110"/>
    </source>
</evidence>
<dbReference type="AlphaFoldDB" id="A0A0R2C7T6"/>
<sequence length="243" mass="28093">MFSKEDAKGKKIMEKTILLVEDEQGLVVSLKQELEFEGYHVMTAADGLLALKVFNKNKNLIDLIILDWMLPKLDGLGVMRRIRRTSNVQIIMLTARDYIGDKVAGLTGGADDYITKPFEIEELLARIQAVLRRPRQGFDQKQIYQLDDLTLDASKRRVMRNGLNIRLTQREYKLLLEMFKNVGKVFTRNELLDLVWGVDFEGDPNIVDVYIRYLRNKIDKFPATKKLIHTVRGIGYSLDDDKE</sequence>
<dbReference type="InterPro" id="IPR036388">
    <property type="entry name" value="WH-like_DNA-bd_sf"/>
</dbReference>
<dbReference type="GO" id="GO:0005829">
    <property type="term" value="C:cytosol"/>
    <property type="evidence" value="ECO:0007669"/>
    <property type="project" value="TreeGrafter"/>
</dbReference>
<evidence type="ECO:0000313" key="11">
    <source>
        <dbReference type="Proteomes" id="UP000051576"/>
    </source>
</evidence>
<reference evidence="10 11" key="1">
    <citation type="journal article" date="2015" name="Genome Announc.">
        <title>Expanding the biotechnology potential of lactobacilli through comparative genomics of 213 strains and associated genera.</title>
        <authorList>
            <person name="Sun Z."/>
            <person name="Harris H.M."/>
            <person name="McCann A."/>
            <person name="Guo C."/>
            <person name="Argimon S."/>
            <person name="Zhang W."/>
            <person name="Yang X."/>
            <person name="Jeffery I.B."/>
            <person name="Cooney J.C."/>
            <person name="Kagawa T.F."/>
            <person name="Liu W."/>
            <person name="Song Y."/>
            <person name="Salvetti E."/>
            <person name="Wrobel A."/>
            <person name="Rasinkangas P."/>
            <person name="Parkhill J."/>
            <person name="Rea M.C."/>
            <person name="O'Sullivan O."/>
            <person name="Ritari J."/>
            <person name="Douillard F.P."/>
            <person name="Paul Ross R."/>
            <person name="Yang R."/>
            <person name="Briner A.E."/>
            <person name="Felis G.E."/>
            <person name="de Vos W.M."/>
            <person name="Barrangou R."/>
            <person name="Klaenhammer T.R."/>
            <person name="Caufield P.W."/>
            <person name="Cui Y."/>
            <person name="Zhang H."/>
            <person name="O'Toole P.W."/>
        </authorList>
    </citation>
    <scope>NUCLEOTIDE SEQUENCE [LARGE SCALE GENOMIC DNA]</scope>
    <source>
        <strain evidence="10 11">DSM 20605</strain>
    </source>
</reference>
<keyword evidence="5" id="KW-0804">Transcription</keyword>
<organism evidence="10 11">
    <name type="scientific">Liquorilactobacillus vini DSM 20605</name>
    <dbReference type="NCBI Taxonomy" id="1133569"/>
    <lineage>
        <taxon>Bacteria</taxon>
        <taxon>Bacillati</taxon>
        <taxon>Bacillota</taxon>
        <taxon>Bacilli</taxon>
        <taxon>Lactobacillales</taxon>
        <taxon>Lactobacillaceae</taxon>
        <taxon>Liquorilactobacillus</taxon>
    </lineage>
</organism>
<dbReference type="Gene3D" id="1.10.10.10">
    <property type="entry name" value="Winged helix-like DNA-binding domain superfamily/Winged helix DNA-binding domain"/>
    <property type="match status" value="1"/>
</dbReference>
<keyword evidence="2" id="KW-0902">Two-component regulatory system</keyword>
<evidence type="ECO:0000256" key="5">
    <source>
        <dbReference type="ARBA" id="ARBA00023163"/>
    </source>
</evidence>
<evidence type="ECO:0000256" key="6">
    <source>
        <dbReference type="PROSITE-ProRule" id="PRU00169"/>
    </source>
</evidence>
<dbReference type="PROSITE" id="PS50110">
    <property type="entry name" value="RESPONSE_REGULATORY"/>
    <property type="match status" value="1"/>
</dbReference>
<evidence type="ECO:0000256" key="1">
    <source>
        <dbReference type="ARBA" id="ARBA00022553"/>
    </source>
</evidence>
<dbReference type="eggNOG" id="COG0745">
    <property type="taxonomic scope" value="Bacteria"/>
</dbReference>
<dbReference type="GO" id="GO:0032993">
    <property type="term" value="C:protein-DNA complex"/>
    <property type="evidence" value="ECO:0007669"/>
    <property type="project" value="TreeGrafter"/>
</dbReference>
<name>A0A0R2C7T6_9LACO</name>
<feature type="domain" description="Response regulatory" evidence="8">
    <location>
        <begin position="16"/>
        <end position="131"/>
    </location>
</feature>
<dbReference type="CDD" id="cd17574">
    <property type="entry name" value="REC_OmpR"/>
    <property type="match status" value="1"/>
</dbReference>
<evidence type="ECO:0000313" key="10">
    <source>
        <dbReference type="EMBL" id="KRM84038.1"/>
    </source>
</evidence>
<feature type="DNA-binding region" description="OmpR/PhoB-type" evidence="7">
    <location>
        <begin position="141"/>
        <end position="240"/>
    </location>
</feature>
<dbReference type="InterPro" id="IPR001789">
    <property type="entry name" value="Sig_transdc_resp-reg_receiver"/>
</dbReference>
<protein>
    <submittedName>
        <fullName evidence="10">Winged helix family two component transcriptional regulator</fullName>
    </submittedName>
</protein>
<dbReference type="GO" id="GO:0000156">
    <property type="term" value="F:phosphorelay response regulator activity"/>
    <property type="evidence" value="ECO:0007669"/>
    <property type="project" value="TreeGrafter"/>
</dbReference>
<dbReference type="PANTHER" id="PTHR48111">
    <property type="entry name" value="REGULATOR OF RPOS"/>
    <property type="match status" value="1"/>
</dbReference>
<dbReference type="EMBL" id="AYYX01000099">
    <property type="protein sequence ID" value="KRM84038.1"/>
    <property type="molecule type" value="Genomic_DNA"/>
</dbReference>
<dbReference type="Pfam" id="PF00486">
    <property type="entry name" value="Trans_reg_C"/>
    <property type="match status" value="1"/>
</dbReference>
<comment type="caution">
    <text evidence="10">The sequence shown here is derived from an EMBL/GenBank/DDBJ whole genome shotgun (WGS) entry which is preliminary data.</text>
</comment>
<dbReference type="GO" id="GO:0006355">
    <property type="term" value="P:regulation of DNA-templated transcription"/>
    <property type="evidence" value="ECO:0007669"/>
    <property type="project" value="InterPro"/>
</dbReference>
<dbReference type="Gene3D" id="3.40.50.2300">
    <property type="match status" value="1"/>
</dbReference>
<evidence type="ECO:0000259" key="9">
    <source>
        <dbReference type="PROSITE" id="PS51755"/>
    </source>
</evidence>
<dbReference type="SUPFAM" id="SSF46894">
    <property type="entry name" value="C-terminal effector domain of the bipartite response regulators"/>
    <property type="match status" value="1"/>
</dbReference>
<dbReference type="PANTHER" id="PTHR48111:SF22">
    <property type="entry name" value="REGULATOR OF RPOS"/>
    <property type="match status" value="1"/>
</dbReference>
<evidence type="ECO:0000256" key="7">
    <source>
        <dbReference type="PROSITE-ProRule" id="PRU01091"/>
    </source>
</evidence>
<dbReference type="SMART" id="SM00862">
    <property type="entry name" value="Trans_reg_C"/>
    <property type="match status" value="1"/>
</dbReference>
<dbReference type="CDD" id="cd00383">
    <property type="entry name" value="trans_reg_C"/>
    <property type="match status" value="1"/>
</dbReference>
<dbReference type="Proteomes" id="UP000051576">
    <property type="component" value="Unassembled WGS sequence"/>
</dbReference>
<keyword evidence="1 6" id="KW-0597">Phosphoprotein</keyword>
<dbReference type="SUPFAM" id="SSF52172">
    <property type="entry name" value="CheY-like"/>
    <property type="match status" value="1"/>
</dbReference>